<name>I3SCZ2_MEDTR</name>
<accession>I3SCZ2</accession>
<protein>
    <submittedName>
        <fullName evidence="1">Uncharacterized protein</fullName>
    </submittedName>
</protein>
<sequence>MITLSNQSLIE</sequence>
<dbReference type="EMBL" id="BT138339">
    <property type="protein sequence ID" value="AFK38134.1"/>
    <property type="molecule type" value="mRNA"/>
</dbReference>
<evidence type="ECO:0000313" key="1">
    <source>
        <dbReference type="EMBL" id="AFK38134.1"/>
    </source>
</evidence>
<organism evidence="1">
    <name type="scientific">Medicago truncatula</name>
    <name type="common">Barrel medic</name>
    <name type="synonym">Medicago tribuloides</name>
    <dbReference type="NCBI Taxonomy" id="3880"/>
    <lineage>
        <taxon>Eukaryota</taxon>
        <taxon>Viridiplantae</taxon>
        <taxon>Streptophyta</taxon>
        <taxon>Embryophyta</taxon>
        <taxon>Tracheophyta</taxon>
        <taxon>Spermatophyta</taxon>
        <taxon>Magnoliopsida</taxon>
        <taxon>eudicotyledons</taxon>
        <taxon>Gunneridae</taxon>
        <taxon>Pentapetalae</taxon>
        <taxon>rosids</taxon>
        <taxon>fabids</taxon>
        <taxon>Fabales</taxon>
        <taxon>Fabaceae</taxon>
        <taxon>Papilionoideae</taxon>
        <taxon>50 kb inversion clade</taxon>
        <taxon>NPAAA clade</taxon>
        <taxon>Hologalegina</taxon>
        <taxon>IRL clade</taxon>
        <taxon>Trifolieae</taxon>
        <taxon>Medicago</taxon>
    </lineage>
</organism>
<reference evidence="1" key="1">
    <citation type="submission" date="2012-05" db="EMBL/GenBank/DDBJ databases">
        <authorList>
            <person name="Krishnakumar V."/>
            <person name="Cheung F."/>
            <person name="Xiao Y."/>
            <person name="Chan A."/>
            <person name="Moskal W.A."/>
            <person name="Town C.D."/>
        </authorList>
    </citation>
    <scope>NUCLEOTIDE SEQUENCE</scope>
</reference>
<proteinExistence type="evidence at transcript level"/>